<dbReference type="EMBL" id="CP036339">
    <property type="protein sequence ID" value="QDT73933.1"/>
    <property type="molecule type" value="Genomic_DNA"/>
</dbReference>
<evidence type="ECO:0000256" key="3">
    <source>
        <dbReference type="ARBA" id="ARBA00022989"/>
    </source>
</evidence>
<evidence type="ECO:0000256" key="1">
    <source>
        <dbReference type="ARBA" id="ARBA00004141"/>
    </source>
</evidence>
<dbReference type="OrthoDB" id="9806320at2"/>
<feature type="transmembrane region" description="Helical" evidence="5">
    <location>
        <begin position="115"/>
        <end position="132"/>
    </location>
</feature>
<dbReference type="Pfam" id="PF04932">
    <property type="entry name" value="Wzy_C"/>
    <property type="match status" value="1"/>
</dbReference>
<dbReference type="PANTHER" id="PTHR37422:SF23">
    <property type="entry name" value="TEICHURONIC ACID BIOSYNTHESIS PROTEIN TUAE"/>
    <property type="match status" value="1"/>
</dbReference>
<dbReference type="GO" id="GO:0016874">
    <property type="term" value="F:ligase activity"/>
    <property type="evidence" value="ECO:0007669"/>
    <property type="project" value="UniProtKB-KW"/>
</dbReference>
<gene>
    <name evidence="7" type="ORF">I41_31250</name>
</gene>
<dbReference type="GO" id="GO:0016020">
    <property type="term" value="C:membrane"/>
    <property type="evidence" value="ECO:0007669"/>
    <property type="project" value="UniProtKB-SubCell"/>
</dbReference>
<feature type="transmembrane region" description="Helical" evidence="5">
    <location>
        <begin position="193"/>
        <end position="212"/>
    </location>
</feature>
<feature type="transmembrane region" description="Helical" evidence="5">
    <location>
        <begin position="357"/>
        <end position="379"/>
    </location>
</feature>
<dbReference type="Proteomes" id="UP000317909">
    <property type="component" value="Chromosome"/>
</dbReference>
<feature type="transmembrane region" description="Helical" evidence="5">
    <location>
        <begin position="264"/>
        <end position="282"/>
    </location>
</feature>
<feature type="transmembrane region" description="Helical" evidence="5">
    <location>
        <begin position="76"/>
        <end position="95"/>
    </location>
</feature>
<dbReference type="InterPro" id="IPR007016">
    <property type="entry name" value="O-antigen_ligase-rel_domated"/>
</dbReference>
<dbReference type="InterPro" id="IPR051533">
    <property type="entry name" value="WaaL-like"/>
</dbReference>
<keyword evidence="7" id="KW-0436">Ligase</keyword>
<dbReference type="KEGG" id="llh:I41_31250"/>
<feature type="domain" description="O-antigen ligase-related" evidence="6">
    <location>
        <begin position="227"/>
        <end position="373"/>
    </location>
</feature>
<evidence type="ECO:0000256" key="4">
    <source>
        <dbReference type="ARBA" id="ARBA00023136"/>
    </source>
</evidence>
<accession>A0A517TZZ9</accession>
<keyword evidence="8" id="KW-1185">Reference proteome</keyword>
<keyword evidence="2 5" id="KW-0812">Transmembrane</keyword>
<keyword evidence="4 5" id="KW-0472">Membrane</keyword>
<organism evidence="7 8">
    <name type="scientific">Lacipirellula limnantheis</name>
    <dbReference type="NCBI Taxonomy" id="2528024"/>
    <lineage>
        <taxon>Bacteria</taxon>
        <taxon>Pseudomonadati</taxon>
        <taxon>Planctomycetota</taxon>
        <taxon>Planctomycetia</taxon>
        <taxon>Pirellulales</taxon>
        <taxon>Lacipirellulaceae</taxon>
        <taxon>Lacipirellula</taxon>
    </lineage>
</organism>
<evidence type="ECO:0000256" key="2">
    <source>
        <dbReference type="ARBA" id="ARBA00022692"/>
    </source>
</evidence>
<sequence>MEIVLAILAVVGLLGWTAYARWGSLWVGCAAFIALGYVLAPPLWTAHIGPIPLTIDRVLLLGFGAAFVWKWRQGELALRHVSAADWLLLAAIGYFTLRCAITPTPPADGSTVKPWWRLIAAFWIPAALYLAARSSPDGERQWRGMLWILAALGGFLAFTAFAEISKQWWAVFPRYISNPLLGTHFGRARGPSLNSASLGVMLTVCFWAGWMLWPRLSRIQQAAVGALLIAIVGGIYFTYTRSTWIGLAAGLAVIPLIQLPQWRAALIILLLLGGAVGTVAFGEKVTNLGRKDTDGSAEHSVYQRASFVYVSMRMWRDAPLLGCGFGRYYDLKMPYLSDRSQQLELESLRNLDHHNTLLSIMVETGIVGISLFLALLVAWTRSAWQLYQADDLPTWERSHGLFQLAVLINYLSSALFHDLTLLPTEHWPLFLTAGVSAALLARRAASHARLGAASLSNDWPTTARVAAT</sequence>
<evidence type="ECO:0000259" key="6">
    <source>
        <dbReference type="Pfam" id="PF04932"/>
    </source>
</evidence>
<name>A0A517TZZ9_9BACT</name>
<dbReference type="RefSeq" id="WP_145433665.1">
    <property type="nucleotide sequence ID" value="NZ_CP036339.1"/>
</dbReference>
<dbReference type="PANTHER" id="PTHR37422">
    <property type="entry name" value="TEICHURONIC ACID BIOSYNTHESIS PROTEIN TUAE"/>
    <property type="match status" value="1"/>
</dbReference>
<keyword evidence="3 5" id="KW-1133">Transmembrane helix</keyword>
<reference evidence="7 8" key="1">
    <citation type="submission" date="2019-02" db="EMBL/GenBank/DDBJ databases">
        <title>Deep-cultivation of Planctomycetes and their phenomic and genomic characterization uncovers novel biology.</title>
        <authorList>
            <person name="Wiegand S."/>
            <person name="Jogler M."/>
            <person name="Boedeker C."/>
            <person name="Pinto D."/>
            <person name="Vollmers J."/>
            <person name="Rivas-Marin E."/>
            <person name="Kohn T."/>
            <person name="Peeters S.H."/>
            <person name="Heuer A."/>
            <person name="Rast P."/>
            <person name="Oberbeckmann S."/>
            <person name="Bunk B."/>
            <person name="Jeske O."/>
            <person name="Meyerdierks A."/>
            <person name="Storesund J.E."/>
            <person name="Kallscheuer N."/>
            <person name="Luecker S."/>
            <person name="Lage O.M."/>
            <person name="Pohl T."/>
            <person name="Merkel B.J."/>
            <person name="Hornburger P."/>
            <person name="Mueller R.-W."/>
            <person name="Bruemmer F."/>
            <person name="Labrenz M."/>
            <person name="Spormann A.M."/>
            <person name="Op den Camp H."/>
            <person name="Overmann J."/>
            <person name="Amann R."/>
            <person name="Jetten M.S.M."/>
            <person name="Mascher T."/>
            <person name="Medema M.H."/>
            <person name="Devos D.P."/>
            <person name="Kaster A.-K."/>
            <person name="Ovreas L."/>
            <person name="Rohde M."/>
            <person name="Galperin M.Y."/>
            <person name="Jogler C."/>
        </authorList>
    </citation>
    <scope>NUCLEOTIDE SEQUENCE [LARGE SCALE GENOMIC DNA]</scope>
    <source>
        <strain evidence="7 8">I41</strain>
    </source>
</reference>
<feature type="transmembrane region" description="Helical" evidence="5">
    <location>
        <begin position="219"/>
        <end position="237"/>
    </location>
</feature>
<dbReference type="AlphaFoldDB" id="A0A517TZZ9"/>
<evidence type="ECO:0000256" key="5">
    <source>
        <dbReference type="SAM" id="Phobius"/>
    </source>
</evidence>
<proteinExistence type="predicted"/>
<protein>
    <submittedName>
        <fullName evidence="7">O-Antigen ligase</fullName>
    </submittedName>
</protein>
<evidence type="ECO:0000313" key="8">
    <source>
        <dbReference type="Proteomes" id="UP000317909"/>
    </source>
</evidence>
<evidence type="ECO:0000313" key="7">
    <source>
        <dbReference type="EMBL" id="QDT73933.1"/>
    </source>
</evidence>
<comment type="subcellular location">
    <subcellularLocation>
        <location evidence="1">Membrane</location>
        <topology evidence="1">Multi-pass membrane protein</topology>
    </subcellularLocation>
</comment>
<feature type="transmembrane region" description="Helical" evidence="5">
    <location>
        <begin position="44"/>
        <end position="69"/>
    </location>
</feature>
<feature type="transmembrane region" description="Helical" evidence="5">
    <location>
        <begin position="144"/>
        <end position="162"/>
    </location>
</feature>